<organism evidence="2 3">
    <name type="scientific">Rhodoferax lithotrophicus</name>
    <dbReference type="NCBI Taxonomy" id="2798804"/>
    <lineage>
        <taxon>Bacteria</taxon>
        <taxon>Pseudomonadati</taxon>
        <taxon>Pseudomonadota</taxon>
        <taxon>Betaproteobacteria</taxon>
        <taxon>Burkholderiales</taxon>
        <taxon>Comamonadaceae</taxon>
        <taxon>Rhodoferax</taxon>
    </lineage>
</organism>
<feature type="transmembrane region" description="Helical" evidence="1">
    <location>
        <begin position="120"/>
        <end position="143"/>
    </location>
</feature>
<keyword evidence="1" id="KW-0812">Transmembrane</keyword>
<name>A0ABM7MPU2_9BURK</name>
<sequence length="146" mass="16068">MLDLDRGFQYKPPTMQSNDYIHLTNFGETRVAQGSTYSRVSIELRVTRPIINAIVKNVLPILLITVGEDLPTVEYLTLLDTLYPYAYVDGIAVMALLIYITKLGHEDATHMAASVKADRWGGGLSLGVYLMASGLVIALALLVRPD</sequence>
<keyword evidence="3" id="KW-1185">Reference proteome</keyword>
<dbReference type="RefSeq" id="WP_223904308.1">
    <property type="nucleotide sequence ID" value="NZ_AP024238.1"/>
</dbReference>
<evidence type="ECO:0000313" key="3">
    <source>
        <dbReference type="Proteomes" id="UP000824366"/>
    </source>
</evidence>
<keyword evidence="1" id="KW-0472">Membrane</keyword>
<evidence type="ECO:0000256" key="1">
    <source>
        <dbReference type="SAM" id="Phobius"/>
    </source>
</evidence>
<reference evidence="2 3" key="1">
    <citation type="journal article" date="2021" name="Microbiol. Spectr.">
        <title>A Single Bacterium Capable of Oxidation and Reduction of Iron at Circumneutral pH.</title>
        <authorList>
            <person name="Kato S."/>
            <person name="Ohkuma M."/>
        </authorList>
    </citation>
    <scope>NUCLEOTIDE SEQUENCE [LARGE SCALE GENOMIC DNA]</scope>
    <source>
        <strain evidence="2 3">MIZ03</strain>
    </source>
</reference>
<dbReference type="Proteomes" id="UP000824366">
    <property type="component" value="Chromosome"/>
</dbReference>
<feature type="transmembrane region" description="Helical" evidence="1">
    <location>
        <begin position="82"/>
        <end position="100"/>
    </location>
</feature>
<protein>
    <submittedName>
        <fullName evidence="2">Uncharacterized protein</fullName>
    </submittedName>
</protein>
<proteinExistence type="predicted"/>
<accession>A0ABM7MPU2</accession>
<dbReference type="EMBL" id="AP024238">
    <property type="protein sequence ID" value="BCO28342.1"/>
    <property type="molecule type" value="Genomic_DNA"/>
</dbReference>
<keyword evidence="1" id="KW-1133">Transmembrane helix</keyword>
<gene>
    <name evidence="2" type="ORF">MIZ03_3242</name>
</gene>
<evidence type="ECO:0000313" key="2">
    <source>
        <dbReference type="EMBL" id="BCO28342.1"/>
    </source>
</evidence>